<dbReference type="PROSITE" id="PS50222">
    <property type="entry name" value="EF_HAND_2"/>
    <property type="match status" value="5"/>
</dbReference>
<dbReference type="FunFam" id="1.10.238.10:FF:000178">
    <property type="entry name" value="Calmodulin-2 A"/>
    <property type="match status" value="1"/>
</dbReference>
<organism evidence="5 6">
    <name type="scientific">Coemansia brasiliensis</name>
    <dbReference type="NCBI Taxonomy" id="2650707"/>
    <lineage>
        <taxon>Eukaryota</taxon>
        <taxon>Fungi</taxon>
        <taxon>Fungi incertae sedis</taxon>
        <taxon>Zoopagomycota</taxon>
        <taxon>Kickxellomycotina</taxon>
        <taxon>Kickxellomycetes</taxon>
        <taxon>Kickxellales</taxon>
        <taxon>Kickxellaceae</taxon>
        <taxon>Coemansia</taxon>
    </lineage>
</organism>
<evidence type="ECO:0000256" key="3">
    <source>
        <dbReference type="ARBA" id="ARBA00022837"/>
    </source>
</evidence>
<dbReference type="Proteomes" id="UP001139887">
    <property type="component" value="Unassembled WGS sequence"/>
</dbReference>
<dbReference type="InterPro" id="IPR011992">
    <property type="entry name" value="EF-hand-dom_pair"/>
</dbReference>
<dbReference type="PANTHER" id="PTHR23048">
    <property type="entry name" value="MYOSIN LIGHT CHAIN 1, 3"/>
    <property type="match status" value="1"/>
</dbReference>
<dbReference type="SUPFAM" id="SSF47473">
    <property type="entry name" value="EF-hand"/>
    <property type="match status" value="2"/>
</dbReference>
<keyword evidence="3" id="KW-0106">Calcium</keyword>
<evidence type="ECO:0000256" key="1">
    <source>
        <dbReference type="ARBA" id="ARBA00022723"/>
    </source>
</evidence>
<keyword evidence="1" id="KW-0479">Metal-binding</keyword>
<feature type="domain" description="EF-hand" evidence="4">
    <location>
        <begin position="44"/>
        <end position="79"/>
    </location>
</feature>
<accession>A0A9W8LZ74</accession>
<dbReference type="FunFam" id="1.10.238.10:FF:000181">
    <property type="entry name" value="CALML5 isoform 1"/>
    <property type="match status" value="1"/>
</dbReference>
<dbReference type="InterPro" id="IPR050230">
    <property type="entry name" value="CALM/Myosin/TropC-like"/>
</dbReference>
<evidence type="ECO:0000259" key="4">
    <source>
        <dbReference type="PROSITE" id="PS50222"/>
    </source>
</evidence>
<comment type="caution">
    <text evidence="5">The sequence shown here is derived from an EMBL/GenBank/DDBJ whole genome shotgun (WGS) entry which is preliminary data.</text>
</comment>
<evidence type="ECO:0000313" key="6">
    <source>
        <dbReference type="Proteomes" id="UP001139887"/>
    </source>
</evidence>
<feature type="domain" description="EF-hand" evidence="4">
    <location>
        <begin position="82"/>
        <end position="117"/>
    </location>
</feature>
<reference evidence="5" key="1">
    <citation type="submission" date="2022-07" db="EMBL/GenBank/DDBJ databases">
        <title>Phylogenomic reconstructions and comparative analyses of Kickxellomycotina fungi.</title>
        <authorList>
            <person name="Reynolds N.K."/>
            <person name="Stajich J.E."/>
            <person name="Barry K."/>
            <person name="Grigoriev I.V."/>
            <person name="Crous P."/>
            <person name="Smith M.E."/>
        </authorList>
    </citation>
    <scope>NUCLEOTIDE SEQUENCE</scope>
    <source>
        <strain evidence="5">NRRL 1566</strain>
    </source>
</reference>
<evidence type="ECO:0000313" key="5">
    <source>
        <dbReference type="EMBL" id="KAJ2846590.1"/>
    </source>
</evidence>
<name>A0A9W8LZ74_9FUNG</name>
<dbReference type="PANTHER" id="PTHR23048:SF0">
    <property type="entry name" value="CALMODULIN LIKE 3"/>
    <property type="match status" value="1"/>
</dbReference>
<dbReference type="InterPro" id="IPR018247">
    <property type="entry name" value="EF_Hand_1_Ca_BS"/>
</dbReference>
<dbReference type="Pfam" id="PF13202">
    <property type="entry name" value="EF-hand_5"/>
    <property type="match status" value="1"/>
</dbReference>
<sequence>MSQELPHDKVAELREAFGLFDKNGDGTISASELAEVMKQMNQNPTQQEINDMIGEVDADGNGTIDFDEFVAMMTRHQSPAKITDAQLRTVFARVDTDNDGAIDGNGLYECINLLNVRVDDKVARLIEQTIHLCEQRVDLKNLRMLVAQLPAVDEEEDELAASFRMFDKNGDGSISKEELREVMASLGENLTEDDINAMLKEADNNNDNVISFEEFKAMMSHPGK</sequence>
<feature type="domain" description="EF-hand" evidence="4">
    <location>
        <begin position="190"/>
        <end position="224"/>
    </location>
</feature>
<dbReference type="GO" id="GO:0005509">
    <property type="term" value="F:calcium ion binding"/>
    <property type="evidence" value="ECO:0007669"/>
    <property type="project" value="InterPro"/>
</dbReference>
<feature type="domain" description="EF-hand" evidence="4">
    <location>
        <begin position="154"/>
        <end position="189"/>
    </location>
</feature>
<dbReference type="AlphaFoldDB" id="A0A9W8LZ74"/>
<dbReference type="GO" id="GO:0016460">
    <property type="term" value="C:myosin II complex"/>
    <property type="evidence" value="ECO:0007669"/>
    <property type="project" value="TreeGrafter"/>
</dbReference>
<keyword evidence="6" id="KW-1185">Reference proteome</keyword>
<dbReference type="OrthoDB" id="5976022at2759"/>
<gene>
    <name evidence="5" type="ORF">IWW36_004280</name>
</gene>
<keyword evidence="2" id="KW-0677">Repeat</keyword>
<proteinExistence type="predicted"/>
<dbReference type="Pfam" id="PF13499">
    <property type="entry name" value="EF-hand_7"/>
    <property type="match status" value="2"/>
</dbReference>
<dbReference type="CDD" id="cd00051">
    <property type="entry name" value="EFh"/>
    <property type="match status" value="2"/>
</dbReference>
<evidence type="ECO:0000256" key="2">
    <source>
        <dbReference type="ARBA" id="ARBA00022737"/>
    </source>
</evidence>
<protein>
    <recommendedName>
        <fullName evidence="4">EF-hand domain-containing protein</fullName>
    </recommendedName>
</protein>
<dbReference type="PROSITE" id="PS00018">
    <property type="entry name" value="EF_HAND_1"/>
    <property type="match status" value="4"/>
</dbReference>
<feature type="domain" description="EF-hand" evidence="4">
    <location>
        <begin position="8"/>
        <end position="43"/>
    </location>
</feature>
<dbReference type="SMART" id="SM00054">
    <property type="entry name" value="EFh"/>
    <property type="match status" value="5"/>
</dbReference>
<dbReference type="InterPro" id="IPR002048">
    <property type="entry name" value="EF_hand_dom"/>
</dbReference>
<dbReference type="Gene3D" id="1.10.238.10">
    <property type="entry name" value="EF-hand"/>
    <property type="match status" value="2"/>
</dbReference>
<dbReference type="EMBL" id="JANBUW010000500">
    <property type="protein sequence ID" value="KAJ2846590.1"/>
    <property type="molecule type" value="Genomic_DNA"/>
</dbReference>